<proteinExistence type="predicted"/>
<dbReference type="Proteomes" id="UP000002875">
    <property type="component" value="Chromosome"/>
</dbReference>
<keyword evidence="1" id="KW-0732">Signal</keyword>
<sequence length="243" mass="27114">MKKILILLLISSSLSAQYQYTKTQRNLDLALTFGTAASPSISYQKLYGIGKSDRFKIGWGVRLNTFFSGQQNYITAPANLTSGTQSIVALFTENIASNLDTLQLTKSALGSLNGKVVLQYSFRKLDVGFNIDAVGFSFGKKQSGKFVANESKSLNNSTQTAKPTPLNLLLISDSDIGSLNSELYFRYWVNDRFAVRAGASFQFLEYTTDKVLTFENDRFRHKSLLPFVAITYSPLKKIYKDAR</sequence>
<organism evidence="2 3">
    <name type="scientific">Emticicia oligotrophica (strain DSM 17448 / CIP 109782 / MTCC 6937 / GPTSA100-15)</name>
    <dbReference type="NCBI Taxonomy" id="929562"/>
    <lineage>
        <taxon>Bacteria</taxon>
        <taxon>Pseudomonadati</taxon>
        <taxon>Bacteroidota</taxon>
        <taxon>Cytophagia</taxon>
        <taxon>Cytophagales</taxon>
        <taxon>Leadbetterellaceae</taxon>
        <taxon>Emticicia</taxon>
    </lineage>
</organism>
<dbReference type="EMBL" id="CP002961">
    <property type="protein sequence ID" value="AFK04680.1"/>
    <property type="molecule type" value="Genomic_DNA"/>
</dbReference>
<reference evidence="2 3" key="1">
    <citation type="submission" date="2011-07" db="EMBL/GenBank/DDBJ databases">
        <title>The complete genome of chromosome of Emticicia oligotrophica DSM 17448.</title>
        <authorList>
            <consortium name="US DOE Joint Genome Institute (JGI-PGF)"/>
            <person name="Lucas S."/>
            <person name="Han J."/>
            <person name="Lapidus A."/>
            <person name="Bruce D."/>
            <person name="Goodwin L."/>
            <person name="Pitluck S."/>
            <person name="Peters L."/>
            <person name="Kyrpides N."/>
            <person name="Mavromatis K."/>
            <person name="Ivanova N."/>
            <person name="Ovchinnikova G."/>
            <person name="Teshima H."/>
            <person name="Detter J.C."/>
            <person name="Tapia R."/>
            <person name="Han C."/>
            <person name="Land M."/>
            <person name="Hauser L."/>
            <person name="Markowitz V."/>
            <person name="Cheng J.-F."/>
            <person name="Hugenholtz P."/>
            <person name="Woyke T."/>
            <person name="Wu D."/>
            <person name="Tindall B."/>
            <person name="Pomrenke H."/>
            <person name="Brambilla E."/>
            <person name="Klenk H.-P."/>
            <person name="Eisen J.A."/>
        </authorList>
    </citation>
    <scope>NUCLEOTIDE SEQUENCE [LARGE SCALE GENOMIC DNA]</scope>
    <source>
        <strain evidence="2 3">DSM 17448</strain>
    </source>
</reference>
<evidence type="ECO:0000313" key="3">
    <source>
        <dbReference type="Proteomes" id="UP000002875"/>
    </source>
</evidence>
<dbReference type="RefSeq" id="WP_015030369.1">
    <property type="nucleotide sequence ID" value="NC_018748.1"/>
</dbReference>
<evidence type="ECO:0000313" key="2">
    <source>
        <dbReference type="EMBL" id="AFK04680.1"/>
    </source>
</evidence>
<feature type="signal peptide" evidence="1">
    <location>
        <begin position="1"/>
        <end position="18"/>
    </location>
</feature>
<gene>
    <name evidence="2" type="ordered locus">Emtol_3552</name>
</gene>
<evidence type="ECO:0008006" key="4">
    <source>
        <dbReference type="Google" id="ProtNLM"/>
    </source>
</evidence>
<protein>
    <recommendedName>
        <fullName evidence="4">Outer membrane protein beta-barrel domain-containing protein</fullName>
    </recommendedName>
</protein>
<evidence type="ECO:0000256" key="1">
    <source>
        <dbReference type="SAM" id="SignalP"/>
    </source>
</evidence>
<feature type="chain" id="PRO_5047277970" description="Outer membrane protein beta-barrel domain-containing protein" evidence="1">
    <location>
        <begin position="19"/>
        <end position="243"/>
    </location>
</feature>
<accession>A0ABM5N595</accession>
<name>A0ABM5N595_EMTOG</name>
<keyword evidence="3" id="KW-1185">Reference proteome</keyword>